<keyword evidence="4" id="KW-0812">Transmembrane</keyword>
<keyword evidence="4" id="KW-0472">Membrane</keyword>
<keyword evidence="4" id="KW-1133">Transmembrane helix</keyword>
<comment type="pathway">
    <text evidence="1">Lipid metabolism.</text>
</comment>
<dbReference type="Pfam" id="PF01553">
    <property type="entry name" value="Acyltransferase"/>
    <property type="match status" value="1"/>
</dbReference>
<feature type="transmembrane region" description="Helical" evidence="4">
    <location>
        <begin position="6"/>
        <end position="31"/>
    </location>
</feature>
<feature type="domain" description="Phospholipid/glycerol acyltransferase" evidence="5">
    <location>
        <begin position="72"/>
        <end position="187"/>
    </location>
</feature>
<keyword evidence="2" id="KW-0808">Transferase</keyword>
<dbReference type="EMBL" id="JRGF01000003">
    <property type="protein sequence ID" value="KHE42617.1"/>
    <property type="molecule type" value="Genomic_DNA"/>
</dbReference>
<sequence>MVSILYYLVLLAWSLAYFVFMLLLFALTVAFDRERKALHAASRFWARSIFFLNPLWRLRVEGREHIDPKGAYVVTVNHQSMVDIPLMYVLPKINFKWVAKSGVYKWPLFGVVLWLHGDITVDDRGSVRKTLGFMSKGLEHLHRGTSVIIFPEGSRSRDGEVHNFKEGAFLLAREAGVPILPCVIDGAKTFIKGWRVRCNTFTVRITPPVPAGKVAETPVREVLAEVRERTVSELAAIRGREKKTEKER</sequence>
<reference evidence="6 7" key="1">
    <citation type="submission" date="2014-09" db="EMBL/GenBank/DDBJ databases">
        <title>Alistipes sp. 627, sp. nov., a novel member of the family Rikenellaceae isolated from human faeces.</title>
        <authorList>
            <person name="Shkoporov A.N."/>
            <person name="Chaplin A.V."/>
            <person name="Motuzova O.V."/>
            <person name="Kafarskaia L.I."/>
            <person name="Khokhlova E.V."/>
            <person name="Efimov B.A."/>
        </authorList>
    </citation>
    <scope>NUCLEOTIDE SEQUENCE [LARGE SCALE GENOMIC DNA]</scope>
    <source>
        <strain evidence="6 7">627</strain>
    </source>
</reference>
<dbReference type="PANTHER" id="PTHR10434">
    <property type="entry name" value="1-ACYL-SN-GLYCEROL-3-PHOSPHATE ACYLTRANSFERASE"/>
    <property type="match status" value="1"/>
</dbReference>
<keyword evidence="7" id="KW-1185">Reference proteome</keyword>
<evidence type="ECO:0000256" key="3">
    <source>
        <dbReference type="ARBA" id="ARBA00023315"/>
    </source>
</evidence>
<proteinExistence type="predicted"/>
<name>A0ABR4YKC0_9BACT</name>
<protein>
    <recommendedName>
        <fullName evidence="5">Phospholipid/glycerol acyltransferase domain-containing protein</fullName>
    </recommendedName>
</protein>
<keyword evidence="3" id="KW-0012">Acyltransferase</keyword>
<dbReference type="SUPFAM" id="SSF69593">
    <property type="entry name" value="Glycerol-3-phosphate (1)-acyltransferase"/>
    <property type="match status" value="1"/>
</dbReference>
<evidence type="ECO:0000256" key="1">
    <source>
        <dbReference type="ARBA" id="ARBA00005189"/>
    </source>
</evidence>
<dbReference type="SMART" id="SM00563">
    <property type="entry name" value="PlsC"/>
    <property type="match status" value="1"/>
</dbReference>
<evidence type="ECO:0000256" key="2">
    <source>
        <dbReference type="ARBA" id="ARBA00022679"/>
    </source>
</evidence>
<accession>A0ABR4YKC0</accession>
<dbReference type="CDD" id="cd07989">
    <property type="entry name" value="LPLAT_AGPAT-like"/>
    <property type="match status" value="1"/>
</dbReference>
<evidence type="ECO:0000313" key="7">
    <source>
        <dbReference type="Proteomes" id="UP000030889"/>
    </source>
</evidence>
<organism evidence="6 7">
    <name type="scientific">Alistipes inops</name>
    <dbReference type="NCBI Taxonomy" id="1501391"/>
    <lineage>
        <taxon>Bacteria</taxon>
        <taxon>Pseudomonadati</taxon>
        <taxon>Bacteroidota</taxon>
        <taxon>Bacteroidia</taxon>
        <taxon>Bacteroidales</taxon>
        <taxon>Rikenellaceae</taxon>
        <taxon>Alistipes</taxon>
    </lineage>
</organism>
<dbReference type="PANTHER" id="PTHR10434:SF11">
    <property type="entry name" value="1-ACYL-SN-GLYCEROL-3-PHOSPHATE ACYLTRANSFERASE"/>
    <property type="match status" value="1"/>
</dbReference>
<evidence type="ECO:0000259" key="5">
    <source>
        <dbReference type="SMART" id="SM00563"/>
    </source>
</evidence>
<gene>
    <name evidence="6" type="ORF">LG35_03240</name>
</gene>
<comment type="caution">
    <text evidence="6">The sequence shown here is derived from an EMBL/GenBank/DDBJ whole genome shotgun (WGS) entry which is preliminary data.</text>
</comment>
<dbReference type="Proteomes" id="UP000030889">
    <property type="component" value="Unassembled WGS sequence"/>
</dbReference>
<evidence type="ECO:0000256" key="4">
    <source>
        <dbReference type="SAM" id="Phobius"/>
    </source>
</evidence>
<dbReference type="InterPro" id="IPR002123">
    <property type="entry name" value="Plipid/glycerol_acylTrfase"/>
</dbReference>
<evidence type="ECO:0000313" key="6">
    <source>
        <dbReference type="EMBL" id="KHE42617.1"/>
    </source>
</evidence>